<sequence length="781" mass="87615">MKILGLRSQRLLKERKEVIDEIKRHIRLQYTEGSPEREELQLQPFTGAALTSDISQDQEAPTIQSTFTPYVMSHDHGDLDHDAEMVAKQIIYFGSQIAEKRSEMTDDNFGIFDTVWLGGKHDGFPLGTFVEYWNLRLRDAGFTPCPHEMHGLHSTNGEFASIAQCHFTYGITEAVAGIRIPENFLLRRTPSGEVVMAFDNFGGILHYLSHYNAERDSKTLRRWYRRAHAELTTAGPDQFCLSLCLSTSQTSQKATHVPHVHGHSGKYAEVYEKRLLEDGWCPFTIHMLFDAGIIPLAYAYRCGPLIEGDISHRQCTSYKCRRNTIDESTYLNRHVMDACKCEYWKPTSENVIRIISDGDVPIIRVLEASEDQSLHHLLQDTMYLSVGAHSDTGYLGQANEPGFIGNKAGGRKPIVSCDKSSGIPYVAISHVWADGLGSTTEDGLPSCQVQELAMMARHLVPDSGAFWIDSLCVPRDKPSRKRAIGRMAEIYREADAVLVIDSGIQKCSLQTPYTEIKLRIVTSGWMQRVWTLQEACLARKLYFKLSDGYVNIKDIPGHSTNPADVHLSELLDRMLAPAHKEASDECHCSINDITHRLTWRNIGKPEDETLAIAALLQVDAKDLVNLPAERRMAELLLKVKNMHSTVAFRQGPKLKDPGFRWASQSLINSRDHFITVDKCNAVCTEEGLIASYQCISFETITVQREEVWLLLLPQKPNAGGCIIVTFDNTELRDANDEYTCNGLLVYDDFETSGDDSVAIAVFFHQPGVTGAQSKEPLSTAT</sequence>
<gene>
    <name evidence="2" type="ORF">CERSUDRAFT_98376</name>
</gene>
<dbReference type="PANTHER" id="PTHR39596">
    <property type="match status" value="1"/>
</dbReference>
<dbReference type="EMBL" id="KB445805">
    <property type="protein sequence ID" value="EMD33831.1"/>
    <property type="molecule type" value="Genomic_DNA"/>
</dbReference>
<dbReference type="OrthoDB" id="2426273at2759"/>
<accession>M2R4J4</accession>
<dbReference type="HOGENOM" id="CLU_009388_1_1_1"/>
<evidence type="ECO:0000313" key="3">
    <source>
        <dbReference type="Proteomes" id="UP000016930"/>
    </source>
</evidence>
<keyword evidence="3" id="KW-1185">Reference proteome</keyword>
<dbReference type="STRING" id="914234.M2R4J4"/>
<name>M2R4J4_CERS8</name>
<protein>
    <recommendedName>
        <fullName evidence="1">Heterokaryon incompatibility domain-containing protein</fullName>
    </recommendedName>
</protein>
<evidence type="ECO:0000313" key="2">
    <source>
        <dbReference type="EMBL" id="EMD33831.1"/>
    </source>
</evidence>
<dbReference type="AlphaFoldDB" id="M2R4J4"/>
<dbReference type="Pfam" id="PF06985">
    <property type="entry name" value="HET"/>
    <property type="match status" value="1"/>
</dbReference>
<evidence type="ECO:0000259" key="1">
    <source>
        <dbReference type="Pfam" id="PF06985"/>
    </source>
</evidence>
<reference evidence="2 3" key="1">
    <citation type="journal article" date="2012" name="Proc. Natl. Acad. Sci. U.S.A.">
        <title>Comparative genomics of Ceriporiopsis subvermispora and Phanerochaete chrysosporium provide insight into selective ligninolysis.</title>
        <authorList>
            <person name="Fernandez-Fueyo E."/>
            <person name="Ruiz-Duenas F.J."/>
            <person name="Ferreira P."/>
            <person name="Floudas D."/>
            <person name="Hibbett D.S."/>
            <person name="Canessa P."/>
            <person name="Larrondo L.F."/>
            <person name="James T.Y."/>
            <person name="Seelenfreund D."/>
            <person name="Lobos S."/>
            <person name="Polanco R."/>
            <person name="Tello M."/>
            <person name="Honda Y."/>
            <person name="Watanabe T."/>
            <person name="Watanabe T."/>
            <person name="Ryu J.S."/>
            <person name="Kubicek C.P."/>
            <person name="Schmoll M."/>
            <person name="Gaskell J."/>
            <person name="Hammel K.E."/>
            <person name="St John F.J."/>
            <person name="Vanden Wymelenberg A."/>
            <person name="Sabat G."/>
            <person name="Splinter BonDurant S."/>
            <person name="Syed K."/>
            <person name="Yadav J.S."/>
            <person name="Doddapaneni H."/>
            <person name="Subramanian V."/>
            <person name="Lavin J.L."/>
            <person name="Oguiza J.A."/>
            <person name="Perez G."/>
            <person name="Pisabarro A.G."/>
            <person name="Ramirez L."/>
            <person name="Santoyo F."/>
            <person name="Master E."/>
            <person name="Coutinho P.M."/>
            <person name="Henrissat B."/>
            <person name="Lombard V."/>
            <person name="Magnuson J.K."/>
            <person name="Kuees U."/>
            <person name="Hori C."/>
            <person name="Igarashi K."/>
            <person name="Samejima M."/>
            <person name="Held B.W."/>
            <person name="Barry K.W."/>
            <person name="LaButti K.M."/>
            <person name="Lapidus A."/>
            <person name="Lindquist E.A."/>
            <person name="Lucas S.M."/>
            <person name="Riley R."/>
            <person name="Salamov A.A."/>
            <person name="Hoffmeister D."/>
            <person name="Schwenk D."/>
            <person name="Hadar Y."/>
            <person name="Yarden O."/>
            <person name="de Vries R.P."/>
            <person name="Wiebenga A."/>
            <person name="Stenlid J."/>
            <person name="Eastwood D."/>
            <person name="Grigoriev I.V."/>
            <person name="Berka R.M."/>
            <person name="Blanchette R.A."/>
            <person name="Kersten P."/>
            <person name="Martinez A.T."/>
            <person name="Vicuna R."/>
            <person name="Cullen D."/>
        </authorList>
    </citation>
    <scope>NUCLEOTIDE SEQUENCE [LARGE SCALE GENOMIC DNA]</scope>
    <source>
        <strain evidence="2 3">B</strain>
    </source>
</reference>
<dbReference type="PANTHER" id="PTHR39596:SF2">
    <property type="entry name" value="HET DOMAIN PROTEIN (AFU_ORTHOLOGUE AFUA_1G17550)-RELATED"/>
    <property type="match status" value="1"/>
</dbReference>
<dbReference type="InterPro" id="IPR010730">
    <property type="entry name" value="HET"/>
</dbReference>
<proteinExistence type="predicted"/>
<organism evidence="2 3">
    <name type="scientific">Ceriporiopsis subvermispora (strain B)</name>
    <name type="common">White-rot fungus</name>
    <name type="synonym">Gelatoporia subvermispora</name>
    <dbReference type="NCBI Taxonomy" id="914234"/>
    <lineage>
        <taxon>Eukaryota</taxon>
        <taxon>Fungi</taxon>
        <taxon>Dikarya</taxon>
        <taxon>Basidiomycota</taxon>
        <taxon>Agaricomycotina</taxon>
        <taxon>Agaricomycetes</taxon>
        <taxon>Polyporales</taxon>
        <taxon>Gelatoporiaceae</taxon>
        <taxon>Gelatoporia</taxon>
    </lineage>
</organism>
<feature type="domain" description="Heterokaryon incompatibility" evidence="1">
    <location>
        <begin position="425"/>
        <end position="505"/>
    </location>
</feature>
<dbReference type="Proteomes" id="UP000016930">
    <property type="component" value="Unassembled WGS sequence"/>
</dbReference>